<gene>
    <name evidence="1" type="ORF">C8J24_0909</name>
</gene>
<dbReference type="AlphaFoldDB" id="A0A2T4YUM4"/>
<evidence type="ECO:0000313" key="2">
    <source>
        <dbReference type="Proteomes" id="UP000240996"/>
    </source>
</evidence>
<evidence type="ECO:0000313" key="1">
    <source>
        <dbReference type="EMBL" id="PTM47510.1"/>
    </source>
</evidence>
<protein>
    <recommendedName>
        <fullName evidence="3">Terminase small subunit</fullName>
    </recommendedName>
</protein>
<dbReference type="Proteomes" id="UP000240996">
    <property type="component" value="Unassembled WGS sequence"/>
</dbReference>
<reference evidence="1 2" key="1">
    <citation type="submission" date="2018-04" db="EMBL/GenBank/DDBJ databases">
        <title>Genomic Encyclopedia of Type Strains, Phase III (KMG-III): the genomes of soil and plant-associated and newly described type strains.</title>
        <authorList>
            <person name="Whitman W."/>
        </authorList>
    </citation>
    <scope>NUCLEOTIDE SEQUENCE [LARGE SCALE GENOMIC DNA]</scope>
    <source>
        <strain evidence="1 2">NW12</strain>
    </source>
</reference>
<accession>A0A2T4YUM4</accession>
<proteinExistence type="predicted"/>
<keyword evidence="2" id="KW-1185">Reference proteome</keyword>
<dbReference type="EMBL" id="PZZN01000001">
    <property type="protein sequence ID" value="PTM47510.1"/>
    <property type="molecule type" value="Genomic_DNA"/>
</dbReference>
<sequence>MAAGGGGKAGRLQVRKAARGGWTPAKRAAFLEHLAATCNIAASARAVGMAPRGAHALKARDAAFAADWAGAIEAAYETLEARLLAYALGDAEGESEVESEAEADGDAEAESRGAHFDPRVAVQALGFRKRGGAAGGTGAGTLCKRVSLAELEAVLVARLDALDAQAASVTGDA</sequence>
<name>A0A2T4YUM4_9SPHN</name>
<comment type="caution">
    <text evidence="1">The sequence shown here is derived from an EMBL/GenBank/DDBJ whole genome shotgun (WGS) entry which is preliminary data.</text>
</comment>
<dbReference type="RefSeq" id="WP_107930611.1">
    <property type="nucleotide sequence ID" value="NZ_PZZN01000001.1"/>
</dbReference>
<evidence type="ECO:0008006" key="3">
    <source>
        <dbReference type="Google" id="ProtNLM"/>
    </source>
</evidence>
<organism evidence="1 2">
    <name type="scientific">Sphingomonas aerolata</name>
    <dbReference type="NCBI Taxonomy" id="185951"/>
    <lineage>
        <taxon>Bacteria</taxon>
        <taxon>Pseudomonadati</taxon>
        <taxon>Pseudomonadota</taxon>
        <taxon>Alphaproteobacteria</taxon>
        <taxon>Sphingomonadales</taxon>
        <taxon>Sphingomonadaceae</taxon>
        <taxon>Sphingomonas</taxon>
    </lineage>
</organism>